<evidence type="ECO:0000313" key="2">
    <source>
        <dbReference type="Proteomes" id="UP000287651"/>
    </source>
</evidence>
<sequence length="128" mass="14810">MTFVRGVRLPLSPDPEGFMVDIIVIHLKGDVIQWYNWFEYTQGVLTWRSEKPLRSKNTIPEEDLEHKEENTREDLQPVDCMVHGLASYANPQTMKIEGFLKQKPVTVLIDTKSTNNFMDSKVVARSML</sequence>
<dbReference type="Proteomes" id="UP000287651">
    <property type="component" value="Unassembled WGS sequence"/>
</dbReference>
<gene>
    <name evidence="1" type="ORF">B296_00017747</name>
</gene>
<comment type="caution">
    <text evidence="1">The sequence shown here is derived from an EMBL/GenBank/DDBJ whole genome shotgun (WGS) entry which is preliminary data.</text>
</comment>
<dbReference type="EMBL" id="AMZH03001688">
    <property type="protein sequence ID" value="RRT78401.1"/>
    <property type="molecule type" value="Genomic_DNA"/>
</dbReference>
<accession>A0A427AQ93</accession>
<organism evidence="1 2">
    <name type="scientific">Ensete ventricosum</name>
    <name type="common">Abyssinian banana</name>
    <name type="synonym">Musa ensete</name>
    <dbReference type="NCBI Taxonomy" id="4639"/>
    <lineage>
        <taxon>Eukaryota</taxon>
        <taxon>Viridiplantae</taxon>
        <taxon>Streptophyta</taxon>
        <taxon>Embryophyta</taxon>
        <taxon>Tracheophyta</taxon>
        <taxon>Spermatophyta</taxon>
        <taxon>Magnoliopsida</taxon>
        <taxon>Liliopsida</taxon>
        <taxon>Zingiberales</taxon>
        <taxon>Musaceae</taxon>
        <taxon>Ensete</taxon>
    </lineage>
</organism>
<name>A0A427AQ93_ENSVE</name>
<dbReference type="AlphaFoldDB" id="A0A427AQ93"/>
<reference evidence="1 2" key="1">
    <citation type="journal article" date="2014" name="Agronomy (Basel)">
        <title>A Draft Genome Sequence for Ensete ventricosum, the Drought-Tolerant Tree Against Hunger.</title>
        <authorList>
            <person name="Harrison J."/>
            <person name="Moore K.A."/>
            <person name="Paszkiewicz K."/>
            <person name="Jones T."/>
            <person name="Grant M."/>
            <person name="Ambacheew D."/>
            <person name="Muzemil S."/>
            <person name="Studholme D.J."/>
        </authorList>
    </citation>
    <scope>NUCLEOTIDE SEQUENCE [LARGE SCALE GENOMIC DNA]</scope>
</reference>
<proteinExistence type="predicted"/>
<evidence type="ECO:0000313" key="1">
    <source>
        <dbReference type="EMBL" id="RRT78401.1"/>
    </source>
</evidence>
<protein>
    <submittedName>
        <fullName evidence="1">Uncharacterized protein</fullName>
    </submittedName>
</protein>